<organism evidence="2 3">
    <name type="scientific">Stagnihabitans tardus</name>
    <dbReference type="NCBI Taxonomy" id="2699202"/>
    <lineage>
        <taxon>Bacteria</taxon>
        <taxon>Pseudomonadati</taxon>
        <taxon>Pseudomonadota</taxon>
        <taxon>Alphaproteobacteria</taxon>
        <taxon>Rhodobacterales</taxon>
        <taxon>Paracoccaceae</taxon>
        <taxon>Stagnihabitans</taxon>
    </lineage>
</organism>
<reference evidence="2" key="1">
    <citation type="submission" date="2020-01" db="EMBL/GenBank/DDBJ databases">
        <authorList>
            <person name="Chen W.-M."/>
        </authorList>
    </citation>
    <scope>NUCLEOTIDE SEQUENCE</scope>
    <source>
        <strain evidence="2">CYK-10</strain>
    </source>
</reference>
<comment type="caution">
    <text evidence="2">The sequence shown here is derived from an EMBL/GenBank/DDBJ whole genome shotgun (WGS) entry which is preliminary data.</text>
</comment>
<keyword evidence="1" id="KW-0732">Signal</keyword>
<protein>
    <recommendedName>
        <fullName evidence="4">Lipoprotein</fullName>
    </recommendedName>
</protein>
<feature type="signal peptide" evidence="1">
    <location>
        <begin position="1"/>
        <end position="21"/>
    </location>
</feature>
<gene>
    <name evidence="2" type="ORF">GV832_08730</name>
</gene>
<sequence length="94" mass="9821">MKRLSLLLLLAACGPIPLADAERQCLDEARLAQQPRGQIAFGAGSGGLGGAFDVTISSDYLLGRDPDAVYASCVQSRAGQGPSRPFSSLPQSRM</sequence>
<accession>A0AAE4Y846</accession>
<name>A0AAE4Y846_9RHOB</name>
<dbReference type="RefSeq" id="WP_168774476.1">
    <property type="nucleotide sequence ID" value="NZ_JAABNR010000007.1"/>
</dbReference>
<dbReference type="Proteomes" id="UP001193501">
    <property type="component" value="Unassembled WGS sequence"/>
</dbReference>
<proteinExistence type="predicted"/>
<evidence type="ECO:0008006" key="4">
    <source>
        <dbReference type="Google" id="ProtNLM"/>
    </source>
</evidence>
<evidence type="ECO:0000313" key="2">
    <source>
        <dbReference type="EMBL" id="NBZ87661.1"/>
    </source>
</evidence>
<evidence type="ECO:0000256" key="1">
    <source>
        <dbReference type="SAM" id="SignalP"/>
    </source>
</evidence>
<feature type="chain" id="PRO_5042030138" description="Lipoprotein" evidence="1">
    <location>
        <begin position="22"/>
        <end position="94"/>
    </location>
</feature>
<evidence type="ECO:0000313" key="3">
    <source>
        <dbReference type="Proteomes" id="UP001193501"/>
    </source>
</evidence>
<dbReference type="EMBL" id="JAABNR010000007">
    <property type="protein sequence ID" value="NBZ87661.1"/>
    <property type="molecule type" value="Genomic_DNA"/>
</dbReference>
<keyword evidence="3" id="KW-1185">Reference proteome</keyword>
<dbReference type="AlphaFoldDB" id="A0AAE4Y846"/>